<dbReference type="PRINTS" id="PR00039">
    <property type="entry name" value="HTHLYSR"/>
</dbReference>
<evidence type="ECO:0000256" key="3">
    <source>
        <dbReference type="ARBA" id="ARBA00023125"/>
    </source>
</evidence>
<dbReference type="PANTHER" id="PTHR30419:SF28">
    <property type="entry name" value="HTH-TYPE TRANSCRIPTIONAL REGULATOR BSDA"/>
    <property type="match status" value="1"/>
</dbReference>
<comment type="similarity">
    <text evidence="1">Belongs to the LysR transcriptional regulatory family.</text>
</comment>
<keyword evidence="4" id="KW-0804">Transcription</keyword>
<name>A0A412ZBX4_9FIRM</name>
<evidence type="ECO:0000256" key="1">
    <source>
        <dbReference type="ARBA" id="ARBA00009437"/>
    </source>
</evidence>
<dbReference type="SUPFAM" id="SSF53850">
    <property type="entry name" value="Periplasmic binding protein-like II"/>
    <property type="match status" value="1"/>
</dbReference>
<dbReference type="GO" id="GO:0003700">
    <property type="term" value="F:DNA-binding transcription factor activity"/>
    <property type="evidence" value="ECO:0007669"/>
    <property type="project" value="InterPro"/>
</dbReference>
<keyword evidence="2" id="KW-0805">Transcription regulation</keyword>
<dbReference type="Proteomes" id="UP000284543">
    <property type="component" value="Unassembled WGS sequence"/>
</dbReference>
<evidence type="ECO:0000256" key="2">
    <source>
        <dbReference type="ARBA" id="ARBA00023015"/>
    </source>
</evidence>
<dbReference type="Gene3D" id="3.40.190.290">
    <property type="match status" value="1"/>
</dbReference>
<evidence type="ECO:0000313" key="6">
    <source>
        <dbReference type="Proteomes" id="UP000284543"/>
    </source>
</evidence>
<dbReference type="InterPro" id="IPR000847">
    <property type="entry name" value="LysR_HTH_N"/>
</dbReference>
<reference evidence="5 6" key="1">
    <citation type="submission" date="2018-08" db="EMBL/GenBank/DDBJ databases">
        <title>A genome reference for cultivated species of the human gut microbiota.</title>
        <authorList>
            <person name="Zou Y."/>
            <person name="Xue W."/>
            <person name="Luo G."/>
        </authorList>
    </citation>
    <scope>NUCLEOTIDE SEQUENCE [LARGE SCALE GENOMIC DNA]</scope>
    <source>
        <strain evidence="5 6">AF14-18</strain>
    </source>
</reference>
<sequence>MFQGMEYIYTVYQEKSFSKAARKLFISQPSLSATVKRVEEHIGYPIFDRSTKPLTLTEFGKRYISSVEQIISVEHEFSSFMNDWGGLKTGKLVLGGSSLFSSWVLPPLIGSFTRQFPMVKVELMEENTSELKLLLQNGGIDLMIDNCQLDKTAFDSRVYRTEYLLLAVPAALDVNREAARYQIPLEMIHDGSFLDSSIAPVPLERFSGEPYIMLKPDNDTRKRAVKILAGHNITPDIRFELDQQLTSYNITCSGMGISFISDTLIKQVPFHPGVVYYKLDGSLCQRNLYFYWKNGRYFSRAMEEFLNIAKGDAKPA</sequence>
<accession>A0A412ZBX4</accession>
<dbReference type="EMBL" id="QRZM01000002">
    <property type="protein sequence ID" value="RGV77621.1"/>
    <property type="molecule type" value="Genomic_DNA"/>
</dbReference>
<gene>
    <name evidence="5" type="ORF">DWW02_08150</name>
</gene>
<dbReference type="RefSeq" id="WP_002590391.1">
    <property type="nucleotide sequence ID" value="NZ_CATZOE010000003.1"/>
</dbReference>
<dbReference type="Pfam" id="PF03466">
    <property type="entry name" value="LysR_substrate"/>
    <property type="match status" value="1"/>
</dbReference>
<dbReference type="InterPro" id="IPR036390">
    <property type="entry name" value="WH_DNA-bd_sf"/>
</dbReference>
<protein>
    <submittedName>
        <fullName evidence="5">LysR family transcriptional regulator</fullName>
    </submittedName>
</protein>
<dbReference type="InterPro" id="IPR036388">
    <property type="entry name" value="WH-like_DNA-bd_sf"/>
</dbReference>
<dbReference type="CDD" id="cd05466">
    <property type="entry name" value="PBP2_LTTR_substrate"/>
    <property type="match status" value="1"/>
</dbReference>
<evidence type="ECO:0000313" key="5">
    <source>
        <dbReference type="EMBL" id="RGV77621.1"/>
    </source>
</evidence>
<comment type="caution">
    <text evidence="5">The sequence shown here is derived from an EMBL/GenBank/DDBJ whole genome shotgun (WGS) entry which is preliminary data.</text>
</comment>
<proteinExistence type="inferred from homology"/>
<organism evidence="5 6">
    <name type="scientific">Enterocloster bolteae</name>
    <dbReference type="NCBI Taxonomy" id="208479"/>
    <lineage>
        <taxon>Bacteria</taxon>
        <taxon>Bacillati</taxon>
        <taxon>Bacillota</taxon>
        <taxon>Clostridia</taxon>
        <taxon>Lachnospirales</taxon>
        <taxon>Lachnospiraceae</taxon>
        <taxon>Enterocloster</taxon>
    </lineage>
</organism>
<dbReference type="Pfam" id="PF00126">
    <property type="entry name" value="HTH_1"/>
    <property type="match status" value="1"/>
</dbReference>
<dbReference type="GO" id="GO:0005829">
    <property type="term" value="C:cytosol"/>
    <property type="evidence" value="ECO:0007669"/>
    <property type="project" value="TreeGrafter"/>
</dbReference>
<dbReference type="SUPFAM" id="SSF46785">
    <property type="entry name" value="Winged helix' DNA-binding domain"/>
    <property type="match status" value="1"/>
</dbReference>
<evidence type="ECO:0000256" key="4">
    <source>
        <dbReference type="ARBA" id="ARBA00023163"/>
    </source>
</evidence>
<dbReference type="PANTHER" id="PTHR30419">
    <property type="entry name" value="HTH-TYPE TRANSCRIPTIONAL REGULATOR YBHD"/>
    <property type="match status" value="1"/>
</dbReference>
<dbReference type="InterPro" id="IPR005119">
    <property type="entry name" value="LysR_subst-bd"/>
</dbReference>
<keyword evidence="3" id="KW-0238">DNA-binding</keyword>
<dbReference type="InterPro" id="IPR050950">
    <property type="entry name" value="HTH-type_LysR_regulators"/>
</dbReference>
<dbReference type="AlphaFoldDB" id="A0A412ZBX4"/>
<dbReference type="GO" id="GO:0003677">
    <property type="term" value="F:DNA binding"/>
    <property type="evidence" value="ECO:0007669"/>
    <property type="project" value="UniProtKB-KW"/>
</dbReference>
<dbReference type="PROSITE" id="PS50931">
    <property type="entry name" value="HTH_LYSR"/>
    <property type="match status" value="1"/>
</dbReference>
<dbReference type="Gene3D" id="1.10.10.10">
    <property type="entry name" value="Winged helix-like DNA-binding domain superfamily/Winged helix DNA-binding domain"/>
    <property type="match status" value="1"/>
</dbReference>